<dbReference type="InterPro" id="IPR029055">
    <property type="entry name" value="Ntn_hydrolases_N"/>
</dbReference>
<dbReference type="AlphaFoldDB" id="A0A5B2TBW5"/>
<dbReference type="PANTHER" id="PTHR43881:SF1">
    <property type="entry name" value="GAMMA-GLUTAMYLTRANSPEPTIDASE (AFU_ORTHOLOGUE AFUA_4G13580)"/>
    <property type="match status" value="1"/>
</dbReference>
<proteinExistence type="predicted"/>
<dbReference type="Pfam" id="PF01019">
    <property type="entry name" value="G_glu_transpept"/>
    <property type="match status" value="1"/>
</dbReference>
<dbReference type="SUPFAM" id="SSF56235">
    <property type="entry name" value="N-terminal nucleophile aminohydrolases (Ntn hydrolases)"/>
    <property type="match status" value="1"/>
</dbReference>
<dbReference type="EMBL" id="VUKA01000021">
    <property type="protein sequence ID" value="KAA2211555.1"/>
    <property type="molecule type" value="Genomic_DNA"/>
</dbReference>
<feature type="non-terminal residue" evidence="1">
    <location>
        <position position="259"/>
    </location>
</feature>
<dbReference type="InterPro" id="IPR052896">
    <property type="entry name" value="GGT-like_enzyme"/>
</dbReference>
<dbReference type="Proteomes" id="UP000322110">
    <property type="component" value="Unassembled WGS sequence"/>
</dbReference>
<reference evidence="1 2" key="1">
    <citation type="journal article" date="2015" name="Int. J. Syst. Evol. Microbiol.">
        <title>Roseomonas oryzae sp. nov., isolated from paddy rhizosphere soil.</title>
        <authorList>
            <person name="Ramaprasad E.V."/>
            <person name="Sasikala Ch."/>
            <person name="Ramana Ch.V."/>
        </authorList>
    </citation>
    <scope>NUCLEOTIDE SEQUENCE [LARGE SCALE GENOMIC DNA]</scope>
    <source>
        <strain evidence="1 2">KCTC 42542</strain>
    </source>
</reference>
<evidence type="ECO:0000313" key="2">
    <source>
        <dbReference type="Proteomes" id="UP000322110"/>
    </source>
</evidence>
<organism evidence="1 2">
    <name type="scientific">Teichococcus oryzae</name>
    <dbReference type="NCBI Taxonomy" id="1608942"/>
    <lineage>
        <taxon>Bacteria</taxon>
        <taxon>Pseudomonadati</taxon>
        <taxon>Pseudomonadota</taxon>
        <taxon>Alphaproteobacteria</taxon>
        <taxon>Acetobacterales</taxon>
        <taxon>Roseomonadaceae</taxon>
        <taxon>Roseomonas</taxon>
    </lineage>
</organism>
<accession>A0A5B2TBW5</accession>
<gene>
    <name evidence="1" type="ORF">F0Q34_19305</name>
</gene>
<sequence>MTAVAPAPEQRGTGMVASAHPRASQAGCEILEAGGNAFDAAVAVAAALNVVEPYMSGLAGMGFATMWVAAEARVRVLDFVPPIPRSFPVGHFTSREQLLSGPAAVASPGNLAGWCALHAAYGRLPLCQALAPAIALAEQGFEFSAFGIEEVAEFAPGHAAAPGTGEAFSSTFPFHTTLRAGDQVRAPMLAATLRQVAEGGADVLYRGELGARMVTFLAEHGGTLTRDDLASVSPVWREPLSATYRGLRIHVPPPPCEGF</sequence>
<dbReference type="PRINTS" id="PR01210">
    <property type="entry name" value="GGTRANSPTASE"/>
</dbReference>
<keyword evidence="2" id="KW-1185">Reference proteome</keyword>
<evidence type="ECO:0000313" key="1">
    <source>
        <dbReference type="EMBL" id="KAA2211555.1"/>
    </source>
</evidence>
<name>A0A5B2TBW5_9PROT</name>
<protein>
    <submittedName>
        <fullName evidence="1">Gamma-glutamyltranspeptidase</fullName>
    </submittedName>
</protein>
<dbReference type="PANTHER" id="PTHR43881">
    <property type="entry name" value="GAMMA-GLUTAMYLTRANSPEPTIDASE (AFU_ORTHOLOGUE AFUA_4G13580)"/>
    <property type="match status" value="1"/>
</dbReference>
<comment type="caution">
    <text evidence="1">The sequence shown here is derived from an EMBL/GenBank/DDBJ whole genome shotgun (WGS) entry which is preliminary data.</text>
</comment>